<dbReference type="SUPFAM" id="SSF56349">
    <property type="entry name" value="DNA breaking-rejoining enzymes"/>
    <property type="match status" value="1"/>
</dbReference>
<sequence>MSSVTWYNKEVKESFLASYPEGTANSYKRIFDHSYEKECEYGRDLADFTIPQIRELLSDLEPRTTESARTSGSIISAYLNWAVEKGIRKESSSNPLLTVSKDWFDEFVTIEPHKLYLTNKDLRVIEARLNNAQDLVVVRLLWEGCSGSKLSEITNLKKSDVKWDEKKLVLTDEKGNKRDLHVSDECLEYIDDAIKQKLYRKKNDQANLPKNLLPYNKLVQNEYVVRSSLTHTVRENEPVDKYVIYRRIELIRDLIGYDYLSVKNVQRSGMIYYAKCLMEQNNMSRITNDLLSLVAERFKVNNIYRMKEYINEDIIRQMYPDFGL</sequence>
<dbReference type="InterPro" id="IPR013762">
    <property type="entry name" value="Integrase-like_cat_sf"/>
</dbReference>
<evidence type="ECO:0000256" key="2">
    <source>
        <dbReference type="ARBA" id="ARBA00023172"/>
    </source>
</evidence>
<feature type="domain" description="MrpR C-terminal catalytic" evidence="4">
    <location>
        <begin position="116"/>
        <end position="320"/>
    </location>
</feature>
<feature type="domain" description="MrpR N-terminal core-binding" evidence="3">
    <location>
        <begin position="7"/>
        <end position="84"/>
    </location>
</feature>
<proteinExistence type="inferred from homology"/>
<dbReference type="Gene3D" id="1.10.443.10">
    <property type="entry name" value="Intergrase catalytic core"/>
    <property type="match status" value="1"/>
</dbReference>
<reference evidence="5" key="1">
    <citation type="submission" date="2023-04" db="EMBL/GenBank/DDBJ databases">
        <title>Characterization and genome study of newly isolated Alicyclobacillus-specific phaga.</title>
        <authorList>
            <person name="Shymialevich D."/>
            <person name="Wojcicki M."/>
            <person name="Srednicka P."/>
            <person name="Swider O."/>
        </authorList>
    </citation>
    <scope>NUCLEOTIDE SEQUENCE</scope>
</reference>
<dbReference type="GO" id="GO:0015074">
    <property type="term" value="P:DNA integration"/>
    <property type="evidence" value="ECO:0007669"/>
    <property type="project" value="InterPro"/>
</dbReference>
<evidence type="ECO:0000256" key="1">
    <source>
        <dbReference type="ARBA" id="ARBA00008857"/>
    </source>
</evidence>
<dbReference type="EMBL" id="OQ846916">
    <property type="protein sequence ID" value="WJJ55357.1"/>
    <property type="molecule type" value="Genomic_DNA"/>
</dbReference>
<organism evidence="5">
    <name type="scientific">Alicyclobacillus phage KKP_3916</name>
    <dbReference type="NCBI Taxonomy" id="3040651"/>
    <lineage>
        <taxon>Viruses</taxon>
        <taxon>Duplodnaviria</taxon>
        <taxon>Heunggongvirae</taxon>
        <taxon>Uroviricota</taxon>
        <taxon>Caudoviricetes</taxon>
    </lineage>
</organism>
<accession>A0AAT9V8T7</accession>
<name>A0AAT9V8T7_9CAUD</name>
<protein>
    <recommendedName>
        <fullName evidence="6">Integrase</fullName>
    </recommendedName>
</protein>
<dbReference type="InterPro" id="IPR055008">
    <property type="entry name" value="MrpR_C_cat"/>
</dbReference>
<evidence type="ECO:0000259" key="4">
    <source>
        <dbReference type="Pfam" id="PF22823"/>
    </source>
</evidence>
<gene>
    <name evidence="5" type="ORF">QB910_000113</name>
</gene>
<dbReference type="GO" id="GO:0003677">
    <property type="term" value="F:DNA binding"/>
    <property type="evidence" value="ECO:0007669"/>
    <property type="project" value="InterPro"/>
</dbReference>
<dbReference type="Pfam" id="PF22822">
    <property type="entry name" value="MrpR_N_CB"/>
    <property type="match status" value="1"/>
</dbReference>
<dbReference type="InterPro" id="IPR011010">
    <property type="entry name" value="DNA_brk_join_enz"/>
</dbReference>
<evidence type="ECO:0000259" key="3">
    <source>
        <dbReference type="Pfam" id="PF22822"/>
    </source>
</evidence>
<keyword evidence="2" id="KW-0233">DNA recombination</keyword>
<dbReference type="GO" id="GO:0006310">
    <property type="term" value="P:DNA recombination"/>
    <property type="evidence" value="ECO:0007669"/>
    <property type="project" value="UniProtKB-KW"/>
</dbReference>
<dbReference type="InterPro" id="IPR055009">
    <property type="entry name" value="MrpR_N_CB"/>
</dbReference>
<dbReference type="Pfam" id="PF22823">
    <property type="entry name" value="MrpR_C_cat"/>
    <property type="match status" value="1"/>
</dbReference>
<evidence type="ECO:0008006" key="6">
    <source>
        <dbReference type="Google" id="ProtNLM"/>
    </source>
</evidence>
<evidence type="ECO:0000313" key="5">
    <source>
        <dbReference type="EMBL" id="WJJ55357.1"/>
    </source>
</evidence>
<comment type="similarity">
    <text evidence="1">Belongs to the 'phage' integrase family.</text>
</comment>